<feature type="domain" description="Creatinase N-terminal" evidence="2">
    <location>
        <begin position="7"/>
        <end position="135"/>
    </location>
</feature>
<dbReference type="InterPro" id="IPR036005">
    <property type="entry name" value="Creatinase/aminopeptidase-like"/>
</dbReference>
<dbReference type="Pfam" id="PF01321">
    <property type="entry name" value="Creatinase_N"/>
    <property type="match status" value="1"/>
</dbReference>
<evidence type="ECO:0000259" key="1">
    <source>
        <dbReference type="Pfam" id="PF00557"/>
    </source>
</evidence>
<dbReference type="PANTHER" id="PTHR46112">
    <property type="entry name" value="AMINOPEPTIDASE"/>
    <property type="match status" value="1"/>
</dbReference>
<dbReference type="SUPFAM" id="SSF55920">
    <property type="entry name" value="Creatinase/aminopeptidase"/>
    <property type="match status" value="1"/>
</dbReference>
<gene>
    <name evidence="3" type="ORF">H9736_00935</name>
</gene>
<organism evidence="3 4">
    <name type="scientific">Candidatus Anaerotruncus excrementipullorum</name>
    <dbReference type="NCBI Taxonomy" id="2838465"/>
    <lineage>
        <taxon>Bacteria</taxon>
        <taxon>Bacillati</taxon>
        <taxon>Bacillota</taxon>
        <taxon>Clostridia</taxon>
        <taxon>Eubacteriales</taxon>
        <taxon>Oscillospiraceae</taxon>
        <taxon>Anaerotruncus</taxon>
    </lineage>
</organism>
<dbReference type="EMBL" id="DXES01000020">
    <property type="protein sequence ID" value="HIX64792.1"/>
    <property type="molecule type" value="Genomic_DNA"/>
</dbReference>
<protein>
    <submittedName>
        <fullName evidence="3">Xaa-Pro peptidase family protein</fullName>
    </submittedName>
</protein>
<sequence length="363" mass="39880">MQPYGMRIAAIQKQMMAQQVSHLILGPSANLFYLTGLSPMPDERLQLLVIPAQGEPALVLPELYRTMVEEAGGGWTLYTWGDGQPPEQALQKLLAGVTKAAVDEQLWAMHLLQLLPFLQSAQLVEASQVVGEVRMHKDSQELQLLKKAAELADAVVPWVIPQLHEGITEKQVAFLIERCMREAGAEGISFRPVVGFGPGSADPHHTASDLPLQKGQMVVMDFGCKWKGYCSDMTRTICFGKATPEMRQVYEIVLAANRAGFAAAKAGTPCEQVDAAARKVITDAGYGEYFIHRTGHGLGLDDHEETYIVAGNRRPLEEGLVFSIEPGIYLPGRFGVRIEDIAAMTPEGVWCLNECPRELIEVE</sequence>
<reference evidence="3" key="2">
    <citation type="submission" date="2021-04" db="EMBL/GenBank/DDBJ databases">
        <authorList>
            <person name="Gilroy R."/>
        </authorList>
    </citation>
    <scope>NUCLEOTIDE SEQUENCE</scope>
    <source>
        <strain evidence="3">CHK188-5543</strain>
    </source>
</reference>
<evidence type="ECO:0000259" key="2">
    <source>
        <dbReference type="Pfam" id="PF01321"/>
    </source>
</evidence>
<evidence type="ECO:0000313" key="4">
    <source>
        <dbReference type="Proteomes" id="UP000886800"/>
    </source>
</evidence>
<dbReference type="Gene3D" id="3.40.350.10">
    <property type="entry name" value="Creatinase/prolidase N-terminal domain"/>
    <property type="match status" value="1"/>
</dbReference>
<proteinExistence type="predicted"/>
<dbReference type="SUPFAM" id="SSF53092">
    <property type="entry name" value="Creatinase/prolidase N-terminal domain"/>
    <property type="match status" value="1"/>
</dbReference>
<comment type="caution">
    <text evidence="3">The sequence shown here is derived from an EMBL/GenBank/DDBJ whole genome shotgun (WGS) entry which is preliminary data.</text>
</comment>
<reference evidence="3" key="1">
    <citation type="journal article" date="2021" name="PeerJ">
        <title>Extensive microbial diversity within the chicken gut microbiome revealed by metagenomics and culture.</title>
        <authorList>
            <person name="Gilroy R."/>
            <person name="Ravi A."/>
            <person name="Getino M."/>
            <person name="Pursley I."/>
            <person name="Horton D.L."/>
            <person name="Alikhan N.F."/>
            <person name="Baker D."/>
            <person name="Gharbi K."/>
            <person name="Hall N."/>
            <person name="Watson M."/>
            <person name="Adriaenssens E.M."/>
            <person name="Foster-Nyarko E."/>
            <person name="Jarju S."/>
            <person name="Secka A."/>
            <person name="Antonio M."/>
            <person name="Oren A."/>
            <person name="Chaudhuri R.R."/>
            <person name="La Ragione R."/>
            <person name="Hildebrand F."/>
            <person name="Pallen M.J."/>
        </authorList>
    </citation>
    <scope>NUCLEOTIDE SEQUENCE</scope>
    <source>
        <strain evidence="3">CHK188-5543</strain>
    </source>
</reference>
<evidence type="ECO:0000313" key="3">
    <source>
        <dbReference type="EMBL" id="HIX64792.1"/>
    </source>
</evidence>
<dbReference type="CDD" id="cd01092">
    <property type="entry name" value="APP-like"/>
    <property type="match status" value="1"/>
</dbReference>
<dbReference type="InterPro" id="IPR000994">
    <property type="entry name" value="Pept_M24"/>
</dbReference>
<dbReference type="Proteomes" id="UP000886800">
    <property type="component" value="Unassembled WGS sequence"/>
</dbReference>
<dbReference type="Gene3D" id="3.90.230.10">
    <property type="entry name" value="Creatinase/methionine aminopeptidase superfamily"/>
    <property type="match status" value="1"/>
</dbReference>
<dbReference type="InterPro" id="IPR050659">
    <property type="entry name" value="Peptidase_M24B"/>
</dbReference>
<dbReference type="PANTHER" id="PTHR46112:SF3">
    <property type="entry name" value="AMINOPEPTIDASE YPDF"/>
    <property type="match status" value="1"/>
</dbReference>
<dbReference type="InterPro" id="IPR029149">
    <property type="entry name" value="Creatin/AminoP/Spt16_N"/>
</dbReference>
<dbReference type="Pfam" id="PF00557">
    <property type="entry name" value="Peptidase_M24"/>
    <property type="match status" value="1"/>
</dbReference>
<accession>A0A9D1WQ24</accession>
<dbReference type="InterPro" id="IPR000587">
    <property type="entry name" value="Creatinase_N"/>
</dbReference>
<dbReference type="AlphaFoldDB" id="A0A9D1WQ24"/>
<name>A0A9D1WQ24_9FIRM</name>
<feature type="domain" description="Peptidase M24" evidence="1">
    <location>
        <begin position="144"/>
        <end position="345"/>
    </location>
</feature>